<name>A0ABR0FHN8_9PEZI</name>
<evidence type="ECO:0000313" key="3">
    <source>
        <dbReference type="EMBL" id="KAK4642842.1"/>
    </source>
</evidence>
<keyword evidence="2" id="KW-1133">Transmembrane helix</keyword>
<proteinExistence type="predicted"/>
<accession>A0ABR0FHN8</accession>
<protein>
    <submittedName>
        <fullName evidence="3">Uncharacterized protein</fullName>
    </submittedName>
</protein>
<dbReference type="GeneID" id="87897875"/>
<evidence type="ECO:0000313" key="4">
    <source>
        <dbReference type="Proteomes" id="UP001322138"/>
    </source>
</evidence>
<keyword evidence="4" id="KW-1185">Reference proteome</keyword>
<evidence type="ECO:0000256" key="2">
    <source>
        <dbReference type="SAM" id="Phobius"/>
    </source>
</evidence>
<dbReference type="EMBL" id="JAFFGZ010000006">
    <property type="protein sequence ID" value="KAK4642842.1"/>
    <property type="molecule type" value="Genomic_DNA"/>
</dbReference>
<dbReference type="Proteomes" id="UP001322138">
    <property type="component" value="Unassembled WGS sequence"/>
</dbReference>
<keyword evidence="2" id="KW-0812">Transmembrane</keyword>
<reference evidence="3 4" key="1">
    <citation type="journal article" date="2023" name="bioRxiv">
        <title>High-quality genome assemblies of four members of thePodospora anserinaspecies complex.</title>
        <authorList>
            <person name="Ament-Velasquez S.L."/>
            <person name="Vogan A.A."/>
            <person name="Wallerman O."/>
            <person name="Hartmann F."/>
            <person name="Gautier V."/>
            <person name="Silar P."/>
            <person name="Giraud T."/>
            <person name="Johannesson H."/>
        </authorList>
    </citation>
    <scope>NUCLEOTIDE SEQUENCE [LARGE SCALE GENOMIC DNA]</scope>
    <source>
        <strain evidence="3 4">CBS 112042</strain>
    </source>
</reference>
<feature type="transmembrane region" description="Helical" evidence="2">
    <location>
        <begin position="304"/>
        <end position="322"/>
    </location>
</feature>
<dbReference type="RefSeq" id="XP_062731818.1">
    <property type="nucleotide sequence ID" value="XM_062878393.1"/>
</dbReference>
<keyword evidence="2" id="KW-0472">Membrane</keyword>
<sequence length="323" mass="35494">MRQEILLSLLAGLTARAELFHRQQQLPNETPSPIPRPTGTSNSSSPNLTPYKIDYFHLGMEYAALDLCGRDPYAIKDAGRINPSYCLVGRYWAFMPDLTELNSTETFDYVNSNWTSSSVQFSLRALYTGLFARGILPEALRDWASQDPLALLGMGNLSDDDKRAIGELVARERANGTKTISPPEDMRSSRAAEVTAQMLALESWDWHRRSALSSVTPAPTAAFALGAEDKKEVFLILSSALPQVFGKLGGPRNETEKGRDPKSMGITETYLKSPFVPGGPNARVLWYTALTPEELSGAVGLRAFASWGLWMGIWGLMGFVAVL</sequence>
<evidence type="ECO:0000256" key="1">
    <source>
        <dbReference type="SAM" id="MobiDB-lite"/>
    </source>
</evidence>
<feature type="region of interest" description="Disordered" evidence="1">
    <location>
        <begin position="25"/>
        <end position="46"/>
    </location>
</feature>
<organism evidence="3 4">
    <name type="scientific">Podospora bellae-mahoneyi</name>
    <dbReference type="NCBI Taxonomy" id="2093777"/>
    <lineage>
        <taxon>Eukaryota</taxon>
        <taxon>Fungi</taxon>
        <taxon>Dikarya</taxon>
        <taxon>Ascomycota</taxon>
        <taxon>Pezizomycotina</taxon>
        <taxon>Sordariomycetes</taxon>
        <taxon>Sordariomycetidae</taxon>
        <taxon>Sordariales</taxon>
        <taxon>Podosporaceae</taxon>
        <taxon>Podospora</taxon>
    </lineage>
</organism>
<gene>
    <name evidence="3" type="ORF">QC761_401105</name>
</gene>
<comment type="caution">
    <text evidence="3">The sequence shown here is derived from an EMBL/GenBank/DDBJ whole genome shotgun (WGS) entry which is preliminary data.</text>
</comment>